<feature type="transmembrane region" description="Helical" evidence="6">
    <location>
        <begin position="217"/>
        <end position="235"/>
    </location>
</feature>
<dbReference type="GO" id="GO:0016020">
    <property type="term" value="C:membrane"/>
    <property type="evidence" value="ECO:0007669"/>
    <property type="project" value="UniProtKB-SubCell"/>
</dbReference>
<dbReference type="AlphaFoldDB" id="A0A7J7DJ09"/>
<evidence type="ECO:0000259" key="7">
    <source>
        <dbReference type="Pfam" id="PF00892"/>
    </source>
</evidence>
<sequence length="434" mass="47102">MRREVWRWITGLIYIVAVAAIWIAASFVVQSVVEAGVSPFLITYICNSLFVVYIPIVEIGRYLEDTYGSFFPWKNRKCEPEQELGESEQAVLLGAGELVAKVEKSMTQAEFVEGGQINQYRSVDLRGELVSNELDLPDQIQVDEDAGKGIDEKGRWTRARVAKVSLLICPFWFLAQLTFNLSLKYTTVTSNTILSSASSLFTFLVSLAFLGEKFTWVKLISVLLCMAGTIIVSLGDSGTSLTEIASSPLLGDILALVSAGLYAVYITLIRKKLPDDDGKNGHASMAQFLGFLGLFNLFIFLPVVLILNFLKLEPLGVLTWKQFGLIVGKGLLDNVLSDYLWAKAILLTTTTVATAGLTIQVPLAAIVDSLRGHAPHLTGYLGALAIMTGFVGINIPPDACGGSKEANLELENDGMGFTDQNHASLVGQDSAATC</sequence>
<feature type="transmembrane region" description="Helical" evidence="6">
    <location>
        <begin position="193"/>
        <end position="210"/>
    </location>
</feature>
<dbReference type="EMBL" id="JAAARO010000006">
    <property type="protein sequence ID" value="KAF5746331.1"/>
    <property type="molecule type" value="Genomic_DNA"/>
</dbReference>
<feature type="transmembrane region" description="Helical" evidence="6">
    <location>
        <begin position="161"/>
        <end position="181"/>
    </location>
</feature>
<dbReference type="PANTHER" id="PTHR23051">
    <property type="entry name" value="SOLUTE CARRIER FAMILY 35, MEMBER F5"/>
    <property type="match status" value="1"/>
</dbReference>
<dbReference type="SUPFAM" id="SSF103481">
    <property type="entry name" value="Multidrug resistance efflux transporter EmrE"/>
    <property type="match status" value="1"/>
</dbReference>
<proteinExistence type="inferred from homology"/>
<feature type="transmembrane region" description="Helical" evidence="6">
    <location>
        <begin position="377"/>
        <end position="395"/>
    </location>
</feature>
<dbReference type="Pfam" id="PF00892">
    <property type="entry name" value="EamA"/>
    <property type="match status" value="1"/>
</dbReference>
<keyword evidence="3 6" id="KW-0812">Transmembrane</keyword>
<name>A0A7J7DJ09_TRIWF</name>
<evidence type="ECO:0000256" key="5">
    <source>
        <dbReference type="ARBA" id="ARBA00023136"/>
    </source>
</evidence>
<feature type="transmembrane region" description="Helical" evidence="6">
    <location>
        <begin position="288"/>
        <end position="310"/>
    </location>
</feature>
<keyword evidence="9" id="KW-1185">Reference proteome</keyword>
<keyword evidence="5 6" id="KW-0472">Membrane</keyword>
<dbReference type="Gene3D" id="1.10.3730.20">
    <property type="match status" value="1"/>
</dbReference>
<feature type="transmembrane region" description="Helical" evidence="6">
    <location>
        <begin position="340"/>
        <end position="365"/>
    </location>
</feature>
<accession>A0A7J7DJ09</accession>
<dbReference type="InterPro" id="IPR000620">
    <property type="entry name" value="EamA_dom"/>
</dbReference>
<comment type="subcellular location">
    <subcellularLocation>
        <location evidence="1">Membrane</location>
        <topology evidence="1">Multi-pass membrane protein</topology>
    </subcellularLocation>
</comment>
<dbReference type="InterPro" id="IPR037185">
    <property type="entry name" value="EmrE-like"/>
</dbReference>
<dbReference type="InParanoid" id="A0A7J7DJ09"/>
<feature type="transmembrane region" description="Helical" evidence="6">
    <location>
        <begin position="39"/>
        <end position="57"/>
    </location>
</feature>
<dbReference type="PANTHER" id="PTHR23051:SF0">
    <property type="entry name" value="SOLUTE CARRIER FAMILY 35 MEMBER F5"/>
    <property type="match status" value="1"/>
</dbReference>
<evidence type="ECO:0000256" key="3">
    <source>
        <dbReference type="ARBA" id="ARBA00022692"/>
    </source>
</evidence>
<evidence type="ECO:0000313" key="8">
    <source>
        <dbReference type="EMBL" id="KAF5746331.1"/>
    </source>
</evidence>
<feature type="transmembrane region" description="Helical" evidence="6">
    <location>
        <begin position="247"/>
        <end position="268"/>
    </location>
</feature>
<evidence type="ECO:0000256" key="4">
    <source>
        <dbReference type="ARBA" id="ARBA00022989"/>
    </source>
</evidence>
<dbReference type="OrthoDB" id="1436450at2759"/>
<gene>
    <name evidence="8" type="ORF">HS088_TW06G00502</name>
</gene>
<dbReference type="FunCoup" id="A0A7J7DJ09">
    <property type="interactions" value="610"/>
</dbReference>
<reference evidence="8 9" key="1">
    <citation type="journal article" date="2020" name="Nat. Commun.">
        <title>Genome of Tripterygium wilfordii and identification of cytochrome P450 involved in triptolide biosynthesis.</title>
        <authorList>
            <person name="Tu L."/>
            <person name="Su P."/>
            <person name="Zhang Z."/>
            <person name="Gao L."/>
            <person name="Wang J."/>
            <person name="Hu T."/>
            <person name="Zhou J."/>
            <person name="Zhang Y."/>
            <person name="Zhao Y."/>
            <person name="Liu Y."/>
            <person name="Song Y."/>
            <person name="Tong Y."/>
            <person name="Lu Y."/>
            <person name="Yang J."/>
            <person name="Xu C."/>
            <person name="Jia M."/>
            <person name="Peters R.J."/>
            <person name="Huang L."/>
            <person name="Gao W."/>
        </authorList>
    </citation>
    <scope>NUCLEOTIDE SEQUENCE [LARGE SCALE GENOMIC DNA]</scope>
    <source>
        <strain evidence="9">cv. XIE 37</strain>
        <tissue evidence="8">Leaf</tissue>
    </source>
</reference>
<evidence type="ECO:0000256" key="2">
    <source>
        <dbReference type="ARBA" id="ARBA00007635"/>
    </source>
</evidence>
<dbReference type="Proteomes" id="UP000593562">
    <property type="component" value="Unassembled WGS sequence"/>
</dbReference>
<feature type="transmembrane region" description="Helical" evidence="6">
    <location>
        <begin position="12"/>
        <end position="33"/>
    </location>
</feature>
<evidence type="ECO:0000256" key="1">
    <source>
        <dbReference type="ARBA" id="ARBA00004141"/>
    </source>
</evidence>
<organism evidence="8 9">
    <name type="scientific">Tripterygium wilfordii</name>
    <name type="common">Thunder God vine</name>
    <dbReference type="NCBI Taxonomy" id="458696"/>
    <lineage>
        <taxon>Eukaryota</taxon>
        <taxon>Viridiplantae</taxon>
        <taxon>Streptophyta</taxon>
        <taxon>Embryophyta</taxon>
        <taxon>Tracheophyta</taxon>
        <taxon>Spermatophyta</taxon>
        <taxon>Magnoliopsida</taxon>
        <taxon>eudicotyledons</taxon>
        <taxon>Gunneridae</taxon>
        <taxon>Pentapetalae</taxon>
        <taxon>rosids</taxon>
        <taxon>fabids</taxon>
        <taxon>Celastrales</taxon>
        <taxon>Celastraceae</taxon>
        <taxon>Tripterygium</taxon>
    </lineage>
</organism>
<comment type="similarity">
    <text evidence="2">Belongs to the drug/metabolite transporter (DMT) superfamily. Plant drug/metabolite exporter (P-DME) (TC 2.A.7.4) family.</text>
</comment>
<comment type="caution">
    <text evidence="8">The sequence shown here is derived from an EMBL/GenBank/DDBJ whole genome shotgun (WGS) entry which is preliminary data.</text>
</comment>
<evidence type="ECO:0000256" key="6">
    <source>
        <dbReference type="SAM" id="Phobius"/>
    </source>
</evidence>
<evidence type="ECO:0000313" key="9">
    <source>
        <dbReference type="Proteomes" id="UP000593562"/>
    </source>
</evidence>
<protein>
    <recommendedName>
        <fullName evidence="7">EamA domain-containing protein</fullName>
    </recommendedName>
</protein>
<feature type="domain" description="EamA" evidence="7">
    <location>
        <begin position="166"/>
        <end position="233"/>
    </location>
</feature>
<keyword evidence="4 6" id="KW-1133">Transmembrane helix</keyword>